<evidence type="ECO:0008006" key="4">
    <source>
        <dbReference type="Google" id="ProtNLM"/>
    </source>
</evidence>
<name>A7EZS3_SCLS1</name>
<feature type="compositionally biased region" description="Polar residues" evidence="1">
    <location>
        <begin position="479"/>
        <end position="489"/>
    </location>
</feature>
<feature type="region of interest" description="Disordered" evidence="1">
    <location>
        <begin position="111"/>
        <end position="139"/>
    </location>
</feature>
<feature type="compositionally biased region" description="Polar residues" evidence="1">
    <location>
        <begin position="122"/>
        <end position="139"/>
    </location>
</feature>
<dbReference type="InParanoid" id="A7EZS3"/>
<proteinExistence type="predicted"/>
<feature type="region of interest" description="Disordered" evidence="1">
    <location>
        <begin position="703"/>
        <end position="739"/>
    </location>
</feature>
<feature type="compositionally biased region" description="Polar residues" evidence="1">
    <location>
        <begin position="195"/>
        <end position="205"/>
    </location>
</feature>
<feature type="compositionally biased region" description="Low complexity" evidence="1">
    <location>
        <begin position="257"/>
        <end position="275"/>
    </location>
</feature>
<gene>
    <name evidence="2" type="ORF">SS1G_10840</name>
</gene>
<organism evidence="2 3">
    <name type="scientific">Sclerotinia sclerotiorum (strain ATCC 18683 / 1980 / Ss-1)</name>
    <name type="common">White mold</name>
    <name type="synonym">Whetzelinia sclerotiorum</name>
    <dbReference type="NCBI Taxonomy" id="665079"/>
    <lineage>
        <taxon>Eukaryota</taxon>
        <taxon>Fungi</taxon>
        <taxon>Dikarya</taxon>
        <taxon>Ascomycota</taxon>
        <taxon>Pezizomycotina</taxon>
        <taxon>Leotiomycetes</taxon>
        <taxon>Helotiales</taxon>
        <taxon>Sclerotiniaceae</taxon>
        <taxon>Sclerotinia</taxon>
    </lineage>
</organism>
<feature type="compositionally biased region" description="Acidic residues" evidence="1">
    <location>
        <begin position="709"/>
        <end position="739"/>
    </location>
</feature>
<dbReference type="AlphaFoldDB" id="A7EZS3"/>
<feature type="region of interest" description="Disordered" evidence="1">
    <location>
        <begin position="257"/>
        <end position="317"/>
    </location>
</feature>
<dbReference type="KEGG" id="ssl:SS1G_10840"/>
<accession>A7EZS3</accession>
<dbReference type="EMBL" id="CH476636">
    <property type="protein sequence ID" value="EDN94965.1"/>
    <property type="molecule type" value="Genomic_DNA"/>
</dbReference>
<sequence>MEDALEEGKRFDGVQIFPVEGDLFRRASAAPTSGGSVVFCMEELLRRDSKLCMITRGRYGQGRGKEGEGNGRGNELRGKAYLVAGVIPGELFHEFEFFGLASAKKVEGEMKEDDMDGGTHNYPRTSPITATTNTNNVSKTRNEKNDINIVEKTGRIPSSPPSFIFNNIQEDPNSFDHKTFERAQEDPFIKLHSGSMGNETSTPSDKTSERDLLGWNLNVRHSNETKRDIRELRREHRNSKVMKMEEISEDTIVVDAQTTQPTSSQQSSPAKTSSKIPRRQDSRNYIRKINSRARITRAGTFGSRSSQGDLSKDSRLSSQARSFQDFAMSSEKSGVDSSQNFNTATAASRDGYSSEGSLSAGSDIPAVATKKRVVPRPNFDGENSSVIPSNIRPAKFRKSSVQSKGDFGSTLNLIWRFLMVVDDEDMEWIPEEDGEAANHGHMKPIPAANKIPMDDSKSRRPIRNRTSRNYDDSQKIAKGSSSNNKSQEAINMVPEEWQLIEKEPLARVDTMPPKRKAVDKGTHGNDKINPRESNPHLRSTEPHHPLYDEYSTMGCQSIQPKSDPKLKLKRKPIPELENGEKVWDYKGVIAFGTRKHADAWRQCYLIEWKDPWAPTWQLKSEADKSLRDDWQKKKEVWDMQSKTKDGKKLAKEKKAEKILFEDGDFYLVDYTTDLKPEWVKKADVDEELTREFIQRKSKWRYEDNGSQLEDAEIGDEEEEKEEGEEEEEAEEEVEEVEEE</sequence>
<evidence type="ECO:0000313" key="3">
    <source>
        <dbReference type="Proteomes" id="UP000001312"/>
    </source>
</evidence>
<feature type="region of interest" description="Disordered" evidence="1">
    <location>
        <begin position="191"/>
        <end position="212"/>
    </location>
</feature>
<protein>
    <recommendedName>
        <fullName evidence="4">Chromo domain-containing protein</fullName>
    </recommendedName>
</protein>
<evidence type="ECO:0000313" key="2">
    <source>
        <dbReference type="EMBL" id="EDN94965.1"/>
    </source>
</evidence>
<dbReference type="RefSeq" id="XP_001588393.1">
    <property type="nucleotide sequence ID" value="XM_001588343.1"/>
</dbReference>
<keyword evidence="3" id="KW-1185">Reference proteome</keyword>
<reference evidence="3" key="1">
    <citation type="journal article" date="2011" name="PLoS Genet.">
        <title>Genomic analysis of the necrotrophic fungal pathogens Sclerotinia sclerotiorum and Botrytis cinerea.</title>
        <authorList>
            <person name="Amselem J."/>
            <person name="Cuomo C.A."/>
            <person name="van Kan J.A."/>
            <person name="Viaud M."/>
            <person name="Benito E.P."/>
            <person name="Couloux A."/>
            <person name="Coutinho P.M."/>
            <person name="de Vries R.P."/>
            <person name="Dyer P.S."/>
            <person name="Fillinger S."/>
            <person name="Fournier E."/>
            <person name="Gout L."/>
            <person name="Hahn M."/>
            <person name="Kohn L."/>
            <person name="Lapalu N."/>
            <person name="Plummer K.M."/>
            <person name="Pradier J.M."/>
            <person name="Quevillon E."/>
            <person name="Sharon A."/>
            <person name="Simon A."/>
            <person name="ten Have A."/>
            <person name="Tudzynski B."/>
            <person name="Tudzynski P."/>
            <person name="Wincker P."/>
            <person name="Andrew M."/>
            <person name="Anthouard V."/>
            <person name="Beever R.E."/>
            <person name="Beffa R."/>
            <person name="Benoit I."/>
            <person name="Bouzid O."/>
            <person name="Brault B."/>
            <person name="Chen Z."/>
            <person name="Choquer M."/>
            <person name="Collemare J."/>
            <person name="Cotton P."/>
            <person name="Danchin E.G."/>
            <person name="Da Silva C."/>
            <person name="Gautier A."/>
            <person name="Giraud C."/>
            <person name="Giraud T."/>
            <person name="Gonzalez C."/>
            <person name="Grossetete S."/>
            <person name="Guldener U."/>
            <person name="Henrissat B."/>
            <person name="Howlett B.J."/>
            <person name="Kodira C."/>
            <person name="Kretschmer M."/>
            <person name="Lappartient A."/>
            <person name="Leroch M."/>
            <person name="Levis C."/>
            <person name="Mauceli E."/>
            <person name="Neuveglise C."/>
            <person name="Oeser B."/>
            <person name="Pearson M."/>
            <person name="Poulain J."/>
            <person name="Poussereau N."/>
            <person name="Quesneville H."/>
            <person name="Rascle C."/>
            <person name="Schumacher J."/>
            <person name="Segurens B."/>
            <person name="Sexton A."/>
            <person name="Silva E."/>
            <person name="Sirven C."/>
            <person name="Soanes D.M."/>
            <person name="Talbot N.J."/>
            <person name="Templeton M."/>
            <person name="Yandava C."/>
            <person name="Yarden O."/>
            <person name="Zeng Q."/>
            <person name="Rollins J.A."/>
            <person name="Lebrun M.H."/>
            <person name="Dickman M."/>
        </authorList>
    </citation>
    <scope>NUCLEOTIDE SEQUENCE [LARGE SCALE GENOMIC DNA]</scope>
    <source>
        <strain evidence="3">ATCC 18683 / 1980 / Ss-1</strain>
    </source>
</reference>
<dbReference type="GeneID" id="5484281"/>
<feature type="compositionally biased region" description="Basic residues" evidence="1">
    <location>
        <begin position="285"/>
        <end position="295"/>
    </location>
</feature>
<feature type="compositionally biased region" description="Basic and acidic residues" evidence="1">
    <location>
        <begin position="516"/>
        <end position="544"/>
    </location>
</feature>
<feature type="region of interest" description="Disordered" evidence="1">
    <location>
        <begin position="435"/>
        <end position="489"/>
    </location>
</feature>
<dbReference type="Proteomes" id="UP000001312">
    <property type="component" value="Unassembled WGS sequence"/>
</dbReference>
<dbReference type="OMA" id="QCYLIEW"/>
<feature type="region of interest" description="Disordered" evidence="1">
    <location>
        <begin position="510"/>
        <end position="544"/>
    </location>
</feature>
<evidence type="ECO:0000256" key="1">
    <source>
        <dbReference type="SAM" id="MobiDB-lite"/>
    </source>
</evidence>